<evidence type="ECO:0000313" key="2">
    <source>
        <dbReference type="EMBL" id="WVX80088.1"/>
    </source>
</evidence>
<keyword evidence="3" id="KW-1185">Reference proteome</keyword>
<keyword evidence="1" id="KW-0732">Signal</keyword>
<dbReference type="EMBL" id="CP137640">
    <property type="protein sequence ID" value="WVX80088.1"/>
    <property type="molecule type" value="Genomic_DNA"/>
</dbReference>
<reference evidence="2 3" key="1">
    <citation type="submission" date="2023-10" db="EMBL/GenBank/DDBJ databases">
        <title>Niallia locisalis sp.nov. isolated from a salt pond sample.</title>
        <authorList>
            <person name="Li X.-J."/>
            <person name="Dong L."/>
        </authorList>
    </citation>
    <scope>NUCLEOTIDE SEQUENCE [LARGE SCALE GENOMIC DNA]</scope>
    <source>
        <strain evidence="2 3">DSM 29761</strain>
    </source>
</reference>
<proteinExistence type="predicted"/>
<gene>
    <name evidence="2" type="ORF">R4Z09_22815</name>
</gene>
<dbReference type="Proteomes" id="UP001357223">
    <property type="component" value="Chromosome"/>
</dbReference>
<feature type="signal peptide" evidence="1">
    <location>
        <begin position="1"/>
        <end position="20"/>
    </location>
</feature>
<accession>A0ABZ2CE25</accession>
<name>A0ABZ2CE25_9BACI</name>
<protein>
    <submittedName>
        <fullName evidence="2">Sporulation protein</fullName>
    </submittedName>
</protein>
<dbReference type="PROSITE" id="PS51257">
    <property type="entry name" value="PROKAR_LIPOPROTEIN"/>
    <property type="match status" value="1"/>
</dbReference>
<organism evidence="2 3">
    <name type="scientific">Niallia oryzisoli</name>
    <dbReference type="NCBI Taxonomy" id="1737571"/>
    <lineage>
        <taxon>Bacteria</taxon>
        <taxon>Bacillati</taxon>
        <taxon>Bacillota</taxon>
        <taxon>Bacilli</taxon>
        <taxon>Bacillales</taxon>
        <taxon>Bacillaceae</taxon>
        <taxon>Niallia</taxon>
    </lineage>
</organism>
<evidence type="ECO:0000256" key="1">
    <source>
        <dbReference type="SAM" id="SignalP"/>
    </source>
</evidence>
<feature type="chain" id="PRO_5046370754" evidence="1">
    <location>
        <begin position="21"/>
        <end position="160"/>
    </location>
</feature>
<dbReference type="RefSeq" id="WP_338449018.1">
    <property type="nucleotide sequence ID" value="NZ_CP137640.1"/>
</dbReference>
<evidence type="ECO:0000313" key="3">
    <source>
        <dbReference type="Proteomes" id="UP001357223"/>
    </source>
</evidence>
<sequence length="160" mass="18595">MKNKQTILCVFIMICLSVIAAGCNTQRNQSSQDYMSLMQTTNPAPRTVASDSKPDLIKEIEEDVESHKDLYDVAVIKGKKHILVVYKVKHMQRFHMKTIEKEVNEKLEKKYPDENFIVSSDYKIFLEAVRLGEKMKDPKYPDKKADEELEKIVKLKKELT</sequence>